<dbReference type="SUPFAM" id="SSF52540">
    <property type="entry name" value="P-loop containing nucleoside triphosphate hydrolases"/>
    <property type="match status" value="1"/>
</dbReference>
<dbReference type="NCBIfam" id="TIGR00611">
    <property type="entry name" value="recf"/>
    <property type="match status" value="1"/>
</dbReference>
<comment type="subcellular location">
    <subcellularLocation>
        <location evidence="1 13">Cytoplasm</location>
    </subcellularLocation>
</comment>
<proteinExistence type="inferred from homology"/>
<dbReference type="GO" id="GO:0005737">
    <property type="term" value="C:cytoplasm"/>
    <property type="evidence" value="ECO:0007669"/>
    <property type="project" value="UniProtKB-SubCell"/>
</dbReference>
<dbReference type="PANTHER" id="PTHR32182:SF0">
    <property type="entry name" value="DNA REPLICATION AND REPAIR PROTEIN RECF"/>
    <property type="match status" value="1"/>
</dbReference>
<dbReference type="HAMAP" id="MF_00365">
    <property type="entry name" value="RecF"/>
    <property type="match status" value="1"/>
</dbReference>
<dbReference type="InterPro" id="IPR042174">
    <property type="entry name" value="RecF_2"/>
</dbReference>
<keyword evidence="6 13" id="KW-0547">Nucleotide-binding</keyword>
<comment type="similarity">
    <text evidence="2 13">Belongs to the RecF family.</text>
</comment>
<keyword evidence="7 13" id="KW-0227">DNA damage</keyword>
<gene>
    <name evidence="13" type="primary">recF</name>
    <name evidence="15" type="ORF">BVL65_00215</name>
    <name evidence="16" type="ORF">CJ213_04605</name>
</gene>
<dbReference type="PANTHER" id="PTHR32182">
    <property type="entry name" value="DNA REPLICATION AND REPAIR PROTEIN RECF"/>
    <property type="match status" value="1"/>
</dbReference>
<evidence type="ECO:0000313" key="15">
    <source>
        <dbReference type="EMBL" id="APW18088.1"/>
    </source>
</evidence>
<evidence type="ECO:0000256" key="1">
    <source>
        <dbReference type="ARBA" id="ARBA00004496"/>
    </source>
</evidence>
<dbReference type="InterPro" id="IPR003395">
    <property type="entry name" value="RecF/RecN/SMC_N"/>
</dbReference>
<keyword evidence="9 13" id="KW-0238">DNA-binding</keyword>
<dbReference type="EMBL" id="CP019058">
    <property type="protein sequence ID" value="APW18088.1"/>
    <property type="molecule type" value="Genomic_DNA"/>
</dbReference>
<dbReference type="GO" id="GO:0000731">
    <property type="term" value="P:DNA synthesis involved in DNA repair"/>
    <property type="evidence" value="ECO:0007669"/>
    <property type="project" value="TreeGrafter"/>
</dbReference>
<evidence type="ECO:0000313" key="18">
    <source>
        <dbReference type="Proteomes" id="UP000235293"/>
    </source>
</evidence>
<evidence type="ECO:0000256" key="10">
    <source>
        <dbReference type="ARBA" id="ARBA00023204"/>
    </source>
</evidence>
<dbReference type="GO" id="GO:0006260">
    <property type="term" value="P:DNA replication"/>
    <property type="evidence" value="ECO:0007669"/>
    <property type="project" value="UniProtKB-UniRule"/>
</dbReference>
<evidence type="ECO:0000256" key="3">
    <source>
        <dbReference type="ARBA" id="ARBA00020170"/>
    </source>
</evidence>
<reference evidence="15" key="2">
    <citation type="submission" date="2017-01" db="EMBL/GenBank/DDBJ databases">
        <authorList>
            <person name="Timinskas A."/>
        </authorList>
    </citation>
    <scope>NUCLEOTIDE SEQUENCE</scope>
    <source>
        <strain evidence="15">GV37</strain>
    </source>
</reference>
<evidence type="ECO:0000259" key="14">
    <source>
        <dbReference type="Pfam" id="PF02463"/>
    </source>
</evidence>
<dbReference type="RefSeq" id="WP_012913698.1">
    <property type="nucleotide sequence ID" value="NZ_CP019058.1"/>
</dbReference>
<dbReference type="EMBL" id="PNGY01000001">
    <property type="protein sequence ID" value="PMC55367.1"/>
    <property type="molecule type" value="Genomic_DNA"/>
</dbReference>
<keyword evidence="8 13" id="KW-0067">ATP-binding</keyword>
<organism evidence="16 18">
    <name type="scientific">Gardnerella swidsinskii</name>
    <dbReference type="NCBI Taxonomy" id="2792979"/>
    <lineage>
        <taxon>Bacteria</taxon>
        <taxon>Bacillati</taxon>
        <taxon>Actinomycetota</taxon>
        <taxon>Actinomycetes</taxon>
        <taxon>Bifidobacteriales</taxon>
        <taxon>Bifidobacteriaceae</taxon>
        <taxon>Gardnerella</taxon>
    </lineage>
</organism>
<evidence type="ECO:0000256" key="2">
    <source>
        <dbReference type="ARBA" id="ARBA00008016"/>
    </source>
</evidence>
<name>A0A9X7FG66_9BIFI</name>
<evidence type="ECO:0000256" key="9">
    <source>
        <dbReference type="ARBA" id="ARBA00023125"/>
    </source>
</evidence>
<keyword evidence="10 13" id="KW-0234">DNA repair</keyword>
<feature type="binding site" evidence="13">
    <location>
        <begin position="30"/>
        <end position="37"/>
    </location>
    <ligand>
        <name>ATP</name>
        <dbReference type="ChEBI" id="CHEBI:30616"/>
    </ligand>
</feature>
<dbReference type="InterPro" id="IPR001238">
    <property type="entry name" value="DNA-binding_RecF"/>
</dbReference>
<evidence type="ECO:0000256" key="5">
    <source>
        <dbReference type="ARBA" id="ARBA00022705"/>
    </source>
</evidence>
<dbReference type="GO" id="GO:0005524">
    <property type="term" value="F:ATP binding"/>
    <property type="evidence" value="ECO:0007669"/>
    <property type="project" value="UniProtKB-UniRule"/>
</dbReference>
<reference evidence="17" key="1">
    <citation type="submission" date="2017-01" db="EMBL/GenBank/DDBJ databases">
        <title>Gardnerella vaginalis bacteremia associated with severe acute encephalopathy in a young female patient: Case Report and characterization of the isolate.</title>
        <authorList>
            <person name="Tankovic J."/>
            <person name="Timinskas A."/>
            <person name="Zilnyte M."/>
            <person name="Janulaitiene M."/>
            <person name="Zvirbliene A."/>
            <person name="Pleckaityte M."/>
        </authorList>
    </citation>
    <scope>NUCLEOTIDE SEQUENCE [LARGE SCALE GENOMIC DNA]</scope>
    <source>
        <strain evidence="17">GV37</strain>
    </source>
</reference>
<protein>
    <recommendedName>
        <fullName evidence="3 13">DNA replication and repair protein RecF</fullName>
    </recommendedName>
</protein>
<dbReference type="Gene3D" id="3.40.50.300">
    <property type="entry name" value="P-loop containing nucleotide triphosphate hydrolases"/>
    <property type="match status" value="1"/>
</dbReference>
<dbReference type="AlphaFoldDB" id="A0A9X7FG66"/>
<dbReference type="InterPro" id="IPR027417">
    <property type="entry name" value="P-loop_NTPase"/>
</dbReference>
<evidence type="ECO:0000256" key="4">
    <source>
        <dbReference type="ARBA" id="ARBA00022490"/>
    </source>
</evidence>
<dbReference type="Proteomes" id="UP000235293">
    <property type="component" value="Unassembled WGS sequence"/>
</dbReference>
<keyword evidence="4 13" id="KW-0963">Cytoplasm</keyword>
<evidence type="ECO:0000256" key="6">
    <source>
        <dbReference type="ARBA" id="ARBA00022741"/>
    </source>
</evidence>
<evidence type="ECO:0000256" key="7">
    <source>
        <dbReference type="ARBA" id="ARBA00022763"/>
    </source>
</evidence>
<evidence type="ECO:0000256" key="8">
    <source>
        <dbReference type="ARBA" id="ARBA00022840"/>
    </source>
</evidence>
<dbReference type="PROSITE" id="PS00617">
    <property type="entry name" value="RECF_1"/>
    <property type="match status" value="1"/>
</dbReference>
<dbReference type="GeneID" id="95681190"/>
<dbReference type="GO" id="GO:0006302">
    <property type="term" value="P:double-strand break repair"/>
    <property type="evidence" value="ECO:0007669"/>
    <property type="project" value="TreeGrafter"/>
</dbReference>
<dbReference type="Gene3D" id="1.20.1050.90">
    <property type="entry name" value="RecF/RecN/SMC, N-terminal domain"/>
    <property type="match status" value="1"/>
</dbReference>
<evidence type="ECO:0000313" key="17">
    <source>
        <dbReference type="Proteomes" id="UP000186260"/>
    </source>
</evidence>
<reference evidence="15" key="4">
    <citation type="journal article" date="2021" name="Pathogens">
        <title>Discrimination of Gardnerella Species by Combining MALDI-TOF Protein Profile, Chaperonin cpn60 Sequences, and Phenotypic Characteristics.</title>
        <authorList>
            <person name="Bulavaite A."/>
            <person name="Maier T."/>
            <person name="Pleckaityte M."/>
        </authorList>
    </citation>
    <scope>NUCLEOTIDE SEQUENCE</scope>
    <source>
        <strain evidence="15">GV37</strain>
    </source>
</reference>
<evidence type="ECO:0000256" key="11">
    <source>
        <dbReference type="ARBA" id="ARBA00023236"/>
    </source>
</evidence>
<reference evidence="16 18" key="3">
    <citation type="submission" date="2017-09" db="EMBL/GenBank/DDBJ databases">
        <title>Bacterial strain isolated from the female urinary microbiota.</title>
        <authorList>
            <person name="Thomas-White K."/>
            <person name="Kumar N."/>
            <person name="Forster S."/>
            <person name="Putonti C."/>
            <person name="Lawley T."/>
            <person name="Wolfe A.J."/>
        </authorList>
    </citation>
    <scope>NUCLEOTIDE SEQUENCE [LARGE SCALE GENOMIC DNA]</scope>
    <source>
        <strain evidence="16 18">UMB0411</strain>
    </source>
</reference>
<feature type="domain" description="RecF/RecN/SMC N-terminal" evidence="14">
    <location>
        <begin position="2"/>
        <end position="379"/>
    </location>
</feature>
<evidence type="ECO:0000313" key="16">
    <source>
        <dbReference type="EMBL" id="PMC55367.1"/>
    </source>
</evidence>
<evidence type="ECO:0000256" key="12">
    <source>
        <dbReference type="ARBA" id="ARBA00025401"/>
    </source>
</evidence>
<dbReference type="InterPro" id="IPR018078">
    <property type="entry name" value="DNA-binding_RecF_CS"/>
</dbReference>
<dbReference type="GO" id="GO:0003697">
    <property type="term" value="F:single-stranded DNA binding"/>
    <property type="evidence" value="ECO:0007669"/>
    <property type="project" value="UniProtKB-UniRule"/>
</dbReference>
<sequence>MYISRIALDTFRSWNHIICDFNPGINVIYGNNGLGKTNIVEALEVTGTGISHRTSSTLPLIKKGYEKSIIRINTINNDINYKKDETNTGLSNIASLESNLNQTTYEIDLYVKGSNRAHINSGKALYVKDIVGLLPIVSFTPRDQFLIIGDPNVRRTFIDQAGSLLIPNYVQLLQEFKHISKQRAALLKNIRDFSYKNQTVSLSGLEIWTGKFIESGINLTKARQETVQIINKYFKNIIKSFTNEENTEIIYVPSFEEVLFEKKSDENIEDKNELFSKISEHFQRIYDGELARGCNLIGPHRDDIDFAINNISAKDFASNGESWTIAIASKMALCKALEEKNNDKPIVILDDVFAQLDENRRIRILNFALNQGQVFITTSSLSDIPNKEYIKKTNLINIGKLLEKNNEINNFSEEHNNILLDVIEQRKNKQEEK</sequence>
<keyword evidence="11 13" id="KW-0742">SOS response</keyword>
<keyword evidence="5 13" id="KW-0235">DNA replication</keyword>
<keyword evidence="17" id="KW-1185">Reference proteome</keyword>
<accession>A0A9X7FG66</accession>
<dbReference type="Pfam" id="PF02463">
    <property type="entry name" value="SMC_N"/>
    <property type="match status" value="1"/>
</dbReference>
<comment type="function">
    <text evidence="12 13">The RecF protein is involved in DNA metabolism; it is required for DNA replication and normal SOS inducibility. RecF binds preferentially to single-stranded, linear DNA. It also seems to bind ATP.</text>
</comment>
<dbReference type="Proteomes" id="UP000186260">
    <property type="component" value="Chromosome"/>
</dbReference>
<dbReference type="GO" id="GO:0009432">
    <property type="term" value="P:SOS response"/>
    <property type="evidence" value="ECO:0007669"/>
    <property type="project" value="UniProtKB-UniRule"/>
</dbReference>
<evidence type="ECO:0000256" key="13">
    <source>
        <dbReference type="HAMAP-Rule" id="MF_00365"/>
    </source>
</evidence>